<accession>A0A8K0SRQ7</accession>
<dbReference type="PROSITE" id="PS50048">
    <property type="entry name" value="ZN2_CY6_FUNGAL_2"/>
    <property type="match status" value="1"/>
</dbReference>
<dbReference type="Proteomes" id="UP000813444">
    <property type="component" value="Unassembled WGS sequence"/>
</dbReference>
<comment type="subcellular location">
    <subcellularLocation>
        <location evidence="1">Nucleus</location>
    </subcellularLocation>
</comment>
<dbReference type="GO" id="GO:0000981">
    <property type="term" value="F:DNA-binding transcription factor activity, RNA polymerase II-specific"/>
    <property type="evidence" value="ECO:0007669"/>
    <property type="project" value="InterPro"/>
</dbReference>
<dbReference type="PANTHER" id="PTHR31845">
    <property type="entry name" value="FINGER DOMAIN PROTEIN, PUTATIVE-RELATED"/>
    <property type="match status" value="1"/>
</dbReference>
<feature type="domain" description="Zn(2)-C6 fungal-type" evidence="7">
    <location>
        <begin position="22"/>
        <end position="55"/>
    </location>
</feature>
<evidence type="ECO:0000256" key="1">
    <source>
        <dbReference type="ARBA" id="ARBA00004123"/>
    </source>
</evidence>
<gene>
    <name evidence="8" type="ORF">B0I35DRAFT_435016</name>
</gene>
<dbReference type="SUPFAM" id="SSF57701">
    <property type="entry name" value="Zn2/Cys6 DNA-binding domain"/>
    <property type="match status" value="1"/>
</dbReference>
<sequence length="622" mass="68877">MTSTPPLSTTDGEDRRIRRNVACVNCRNSKVRCKASNVYGQACQRCAKLSISCVVDKSHKRVTRRSKLEQLEQELKSIKQVVESGVPEDTSKRTPTSPLRSSIAAASYLGPVVLDAVPRPPTPSAEPPASLPLPEATRAPSSAKGRASPRSFDNQVVSGEDVEWYFEKFFTLYHPFVPILRLRDPDECYESDATLFWTIIYVACRRFAKDGVFFNALVSHVGKEIWASVPRASLALESIHAILLACTWPLPTNRFLNDPTNTLAGVAVNACLTFGFHMGPGPRSQFLVGPRVQARLTDEEAMSTWALCCVIAQRAATGAGLPAPSIQLSNVPCKKVLDSTKWKDLLFMLDVQMYINKTQANAHAQMLAQGGIASHSVQQWDEEFDSFRPFLPRQDTDLCYFVELASKLEVQAYYFCTPPSSSPNMDAHLATSKAFVTARSLICHALDLEKRAKFMAHGPFWVFRGVLDASCMLLWILHSTLAPDTAAHEADTLAQQGSRAVKLCSIREGDLPHRAAIILETYWSVRHLLPKVEGPPLAWSSRLGAPTTFSALRHFKARIEEAKNNSNGLETRPPPMVESVPGNGLALNHAPNPAIDIFQDIDWSMFASDFDWVYDENFVLST</sequence>
<evidence type="ECO:0000256" key="3">
    <source>
        <dbReference type="ARBA" id="ARBA00023125"/>
    </source>
</evidence>
<dbReference type="GO" id="GO:0008270">
    <property type="term" value="F:zinc ion binding"/>
    <property type="evidence" value="ECO:0007669"/>
    <property type="project" value="InterPro"/>
</dbReference>
<evidence type="ECO:0000313" key="8">
    <source>
        <dbReference type="EMBL" id="KAH7313375.1"/>
    </source>
</evidence>
<evidence type="ECO:0000256" key="4">
    <source>
        <dbReference type="ARBA" id="ARBA00023163"/>
    </source>
</evidence>
<dbReference type="GO" id="GO:0005634">
    <property type="term" value="C:nucleus"/>
    <property type="evidence" value="ECO:0007669"/>
    <property type="project" value="UniProtKB-SubCell"/>
</dbReference>
<dbReference type="PANTHER" id="PTHR31845:SF21">
    <property type="entry name" value="REGULATORY PROTEIN LEU3"/>
    <property type="match status" value="1"/>
</dbReference>
<dbReference type="Gene3D" id="4.10.240.10">
    <property type="entry name" value="Zn(2)-C6 fungal-type DNA-binding domain"/>
    <property type="match status" value="1"/>
</dbReference>
<dbReference type="PROSITE" id="PS00463">
    <property type="entry name" value="ZN2_CY6_FUNGAL_1"/>
    <property type="match status" value="1"/>
</dbReference>
<dbReference type="CDD" id="cd12148">
    <property type="entry name" value="fungal_TF_MHR"/>
    <property type="match status" value="1"/>
</dbReference>
<dbReference type="CDD" id="cd00067">
    <property type="entry name" value="GAL4"/>
    <property type="match status" value="1"/>
</dbReference>
<evidence type="ECO:0000313" key="9">
    <source>
        <dbReference type="Proteomes" id="UP000813444"/>
    </source>
</evidence>
<reference evidence="8" key="1">
    <citation type="journal article" date="2021" name="Nat. Commun.">
        <title>Genetic determinants of endophytism in the Arabidopsis root mycobiome.</title>
        <authorList>
            <person name="Mesny F."/>
            <person name="Miyauchi S."/>
            <person name="Thiergart T."/>
            <person name="Pickel B."/>
            <person name="Atanasova L."/>
            <person name="Karlsson M."/>
            <person name="Huettel B."/>
            <person name="Barry K.W."/>
            <person name="Haridas S."/>
            <person name="Chen C."/>
            <person name="Bauer D."/>
            <person name="Andreopoulos W."/>
            <person name="Pangilinan J."/>
            <person name="LaButti K."/>
            <person name="Riley R."/>
            <person name="Lipzen A."/>
            <person name="Clum A."/>
            <person name="Drula E."/>
            <person name="Henrissat B."/>
            <person name="Kohler A."/>
            <person name="Grigoriev I.V."/>
            <person name="Martin F.M."/>
            <person name="Hacquard S."/>
        </authorList>
    </citation>
    <scope>NUCLEOTIDE SEQUENCE</scope>
    <source>
        <strain evidence="8">MPI-CAGE-CH-0235</strain>
    </source>
</reference>
<keyword evidence="3" id="KW-0238">DNA-binding</keyword>
<dbReference type="Pfam" id="PF00172">
    <property type="entry name" value="Zn_clus"/>
    <property type="match status" value="1"/>
</dbReference>
<feature type="compositionally biased region" description="Pro residues" evidence="6">
    <location>
        <begin position="118"/>
        <end position="131"/>
    </location>
</feature>
<evidence type="ECO:0000256" key="6">
    <source>
        <dbReference type="SAM" id="MobiDB-lite"/>
    </source>
</evidence>
<keyword evidence="2" id="KW-0805">Transcription regulation</keyword>
<protein>
    <recommendedName>
        <fullName evidence="7">Zn(2)-C6 fungal-type domain-containing protein</fullName>
    </recommendedName>
</protein>
<evidence type="ECO:0000256" key="2">
    <source>
        <dbReference type="ARBA" id="ARBA00023015"/>
    </source>
</evidence>
<proteinExistence type="predicted"/>
<organism evidence="8 9">
    <name type="scientific">Stachybotrys elegans</name>
    <dbReference type="NCBI Taxonomy" id="80388"/>
    <lineage>
        <taxon>Eukaryota</taxon>
        <taxon>Fungi</taxon>
        <taxon>Dikarya</taxon>
        <taxon>Ascomycota</taxon>
        <taxon>Pezizomycotina</taxon>
        <taxon>Sordariomycetes</taxon>
        <taxon>Hypocreomycetidae</taxon>
        <taxon>Hypocreales</taxon>
        <taxon>Stachybotryaceae</taxon>
        <taxon>Stachybotrys</taxon>
    </lineage>
</organism>
<dbReference type="InterPro" id="IPR036864">
    <property type="entry name" value="Zn2-C6_fun-type_DNA-bd_sf"/>
</dbReference>
<dbReference type="OrthoDB" id="2341546at2759"/>
<feature type="region of interest" description="Disordered" evidence="6">
    <location>
        <begin position="117"/>
        <end position="152"/>
    </location>
</feature>
<dbReference type="SMART" id="SM00066">
    <property type="entry name" value="GAL4"/>
    <property type="match status" value="1"/>
</dbReference>
<comment type="caution">
    <text evidence="8">The sequence shown here is derived from an EMBL/GenBank/DDBJ whole genome shotgun (WGS) entry which is preliminary data.</text>
</comment>
<name>A0A8K0SRQ7_9HYPO</name>
<keyword evidence="5" id="KW-0539">Nucleus</keyword>
<keyword evidence="4" id="KW-0804">Transcription</keyword>
<dbReference type="EMBL" id="JAGPNK010000009">
    <property type="protein sequence ID" value="KAH7313375.1"/>
    <property type="molecule type" value="Genomic_DNA"/>
</dbReference>
<dbReference type="AlphaFoldDB" id="A0A8K0SRQ7"/>
<dbReference type="GO" id="GO:0000976">
    <property type="term" value="F:transcription cis-regulatory region binding"/>
    <property type="evidence" value="ECO:0007669"/>
    <property type="project" value="TreeGrafter"/>
</dbReference>
<evidence type="ECO:0000256" key="5">
    <source>
        <dbReference type="ARBA" id="ARBA00023242"/>
    </source>
</evidence>
<dbReference type="InterPro" id="IPR051089">
    <property type="entry name" value="prtT"/>
</dbReference>
<dbReference type="InterPro" id="IPR001138">
    <property type="entry name" value="Zn2Cys6_DnaBD"/>
</dbReference>
<keyword evidence="9" id="KW-1185">Reference proteome</keyword>
<evidence type="ECO:0000259" key="7">
    <source>
        <dbReference type="PROSITE" id="PS50048"/>
    </source>
</evidence>